<dbReference type="PANTHER" id="PTHR13370">
    <property type="entry name" value="RNA METHYLASE-RELATED"/>
    <property type="match status" value="1"/>
</dbReference>
<keyword evidence="1 4" id="KW-0489">Methyltransferase</keyword>
<keyword evidence="2" id="KW-0808">Transferase</keyword>
<accession>T1A164</accession>
<evidence type="ECO:0000313" key="4">
    <source>
        <dbReference type="EMBL" id="EQD50673.1"/>
    </source>
</evidence>
<evidence type="ECO:0000256" key="1">
    <source>
        <dbReference type="ARBA" id="ARBA00022603"/>
    </source>
</evidence>
<dbReference type="InterPro" id="IPR001091">
    <property type="entry name" value="RM_Methyltransferase"/>
</dbReference>
<dbReference type="SUPFAM" id="SSF53335">
    <property type="entry name" value="S-adenosyl-L-methionine-dependent methyltransferases"/>
    <property type="match status" value="1"/>
</dbReference>
<dbReference type="AlphaFoldDB" id="T1A164"/>
<dbReference type="GO" id="GO:0003677">
    <property type="term" value="F:DNA binding"/>
    <property type="evidence" value="ECO:0007669"/>
    <property type="project" value="InterPro"/>
</dbReference>
<reference evidence="4" key="1">
    <citation type="submission" date="2013-08" db="EMBL/GenBank/DDBJ databases">
        <authorList>
            <person name="Mendez C."/>
            <person name="Richter M."/>
            <person name="Ferrer M."/>
            <person name="Sanchez J."/>
        </authorList>
    </citation>
    <scope>NUCLEOTIDE SEQUENCE</scope>
</reference>
<dbReference type="PRINTS" id="PR00508">
    <property type="entry name" value="S21N4MTFRASE"/>
</dbReference>
<dbReference type="PANTHER" id="PTHR13370:SF3">
    <property type="entry name" value="TRNA (GUANINE(10)-N2)-METHYLTRANSFERASE HOMOLOG"/>
    <property type="match status" value="1"/>
</dbReference>
<organism evidence="4">
    <name type="scientific">mine drainage metagenome</name>
    <dbReference type="NCBI Taxonomy" id="410659"/>
    <lineage>
        <taxon>unclassified sequences</taxon>
        <taxon>metagenomes</taxon>
        <taxon>ecological metagenomes</taxon>
    </lineage>
</organism>
<dbReference type="GO" id="GO:0032259">
    <property type="term" value="P:methylation"/>
    <property type="evidence" value="ECO:0007669"/>
    <property type="project" value="UniProtKB-KW"/>
</dbReference>
<evidence type="ECO:0000259" key="3">
    <source>
        <dbReference type="Pfam" id="PF01555"/>
    </source>
</evidence>
<dbReference type="Pfam" id="PF01555">
    <property type="entry name" value="N6_N4_Mtase"/>
    <property type="match status" value="1"/>
</dbReference>
<dbReference type="GO" id="GO:0008170">
    <property type="term" value="F:N-methyltransferase activity"/>
    <property type="evidence" value="ECO:0007669"/>
    <property type="project" value="InterPro"/>
</dbReference>
<dbReference type="InterPro" id="IPR002941">
    <property type="entry name" value="DNA_methylase_N4/N6"/>
</dbReference>
<sequence>MAHIVEVFREVRRVLRADGTCWVNLGDTYIGTGNGPASRVGKLKPKDLVGIPWRVAFALQEDGWWLRSDCIWYKRNPMPKPAHDRPTQTHEYVFLLAKSRRYFYDPEAVREPLEESSLRRLRNHLPNAADNPAYRSKHPEGDFRRFPMLANTNPSGRHLRSVWQIAVQPYREAHFATFPEKLAENCIKAGSPRGGIVLDPFAGSGTTLAVARSLGRRSVGIELNPDYVELARHRCRVPAAGNENSVCEVPA</sequence>
<dbReference type="Gene3D" id="3.40.50.150">
    <property type="entry name" value="Vaccinia Virus protein VP39"/>
    <property type="match status" value="1"/>
</dbReference>
<dbReference type="CDD" id="cd02440">
    <property type="entry name" value="AdoMet_MTases"/>
    <property type="match status" value="1"/>
</dbReference>
<gene>
    <name evidence="4" type="ORF">B2A_07222</name>
</gene>
<comment type="caution">
    <text evidence="4">The sequence shown here is derived from an EMBL/GenBank/DDBJ whole genome shotgun (WGS) entry which is preliminary data.</text>
</comment>
<dbReference type="GO" id="GO:0005737">
    <property type="term" value="C:cytoplasm"/>
    <property type="evidence" value="ECO:0007669"/>
    <property type="project" value="TreeGrafter"/>
</dbReference>
<name>T1A164_9ZZZZ</name>
<protein>
    <submittedName>
        <fullName evidence="4">Modification DNA methylase</fullName>
    </submittedName>
</protein>
<reference evidence="4" key="2">
    <citation type="journal article" date="2014" name="ISME J.">
        <title>Microbial stratification in low pH oxic and suboxic macroscopic growths along an acid mine drainage.</title>
        <authorList>
            <person name="Mendez-Garcia C."/>
            <person name="Mesa V."/>
            <person name="Sprenger R.R."/>
            <person name="Richter M."/>
            <person name="Diez M.S."/>
            <person name="Solano J."/>
            <person name="Bargiela R."/>
            <person name="Golyshina O.V."/>
            <person name="Manteca A."/>
            <person name="Ramos J.L."/>
            <person name="Gallego J.R."/>
            <person name="Llorente I."/>
            <person name="Martins Dos Santos V.A."/>
            <person name="Jensen O.N."/>
            <person name="Pelaez A.I."/>
            <person name="Sanchez J."/>
            <person name="Ferrer M."/>
        </authorList>
    </citation>
    <scope>NUCLEOTIDE SEQUENCE</scope>
</reference>
<dbReference type="InterPro" id="IPR029063">
    <property type="entry name" value="SAM-dependent_MTases_sf"/>
</dbReference>
<dbReference type="EMBL" id="AUZZ01005167">
    <property type="protein sequence ID" value="EQD50673.1"/>
    <property type="molecule type" value="Genomic_DNA"/>
</dbReference>
<proteinExistence type="predicted"/>
<evidence type="ECO:0000256" key="2">
    <source>
        <dbReference type="ARBA" id="ARBA00022679"/>
    </source>
</evidence>
<feature type="domain" description="DNA methylase N-4/N-6" evidence="3">
    <location>
        <begin position="4"/>
        <end position="231"/>
    </location>
</feature>